<dbReference type="EMBL" id="DXGC01000065">
    <property type="protein sequence ID" value="HIW91348.1"/>
    <property type="molecule type" value="Genomic_DNA"/>
</dbReference>
<evidence type="ECO:0000313" key="3">
    <source>
        <dbReference type="EMBL" id="HIW91348.1"/>
    </source>
</evidence>
<reference evidence="3" key="2">
    <citation type="submission" date="2021-04" db="EMBL/GenBank/DDBJ databases">
        <authorList>
            <person name="Gilroy R."/>
        </authorList>
    </citation>
    <scope>NUCLEOTIDE SEQUENCE</scope>
    <source>
        <strain evidence="3">CHK32-1732</strain>
    </source>
</reference>
<organism evidence="3 4">
    <name type="scientific">Candidatus Corynebacterium avicola</name>
    <dbReference type="NCBI Taxonomy" id="2838527"/>
    <lineage>
        <taxon>Bacteria</taxon>
        <taxon>Bacillati</taxon>
        <taxon>Actinomycetota</taxon>
        <taxon>Actinomycetes</taxon>
        <taxon>Mycobacteriales</taxon>
        <taxon>Corynebacteriaceae</taxon>
        <taxon>Corynebacterium</taxon>
    </lineage>
</organism>
<evidence type="ECO:0000256" key="1">
    <source>
        <dbReference type="SAM" id="MobiDB-lite"/>
    </source>
</evidence>
<evidence type="ECO:0000313" key="4">
    <source>
        <dbReference type="Proteomes" id="UP000824190"/>
    </source>
</evidence>
<protein>
    <submittedName>
        <fullName evidence="3">M48 family metallopeptidase</fullName>
    </submittedName>
</protein>
<feature type="region of interest" description="Disordered" evidence="1">
    <location>
        <begin position="187"/>
        <end position="214"/>
    </location>
</feature>
<feature type="compositionally biased region" description="Gly residues" evidence="1">
    <location>
        <begin position="187"/>
        <end position="200"/>
    </location>
</feature>
<dbReference type="Gene3D" id="3.30.2010.10">
    <property type="entry name" value="Metalloproteases ('zincins'), catalytic domain"/>
    <property type="match status" value="1"/>
</dbReference>
<gene>
    <name evidence="3" type="ORF">H9870_06790</name>
</gene>
<dbReference type="InterPro" id="IPR002725">
    <property type="entry name" value="YgjP-like_metallopeptidase"/>
</dbReference>
<reference evidence="3" key="1">
    <citation type="journal article" date="2021" name="PeerJ">
        <title>Extensive microbial diversity within the chicken gut microbiome revealed by metagenomics and culture.</title>
        <authorList>
            <person name="Gilroy R."/>
            <person name="Ravi A."/>
            <person name="Getino M."/>
            <person name="Pursley I."/>
            <person name="Horton D.L."/>
            <person name="Alikhan N.F."/>
            <person name="Baker D."/>
            <person name="Gharbi K."/>
            <person name="Hall N."/>
            <person name="Watson M."/>
            <person name="Adriaenssens E.M."/>
            <person name="Foster-Nyarko E."/>
            <person name="Jarju S."/>
            <person name="Secka A."/>
            <person name="Antonio M."/>
            <person name="Oren A."/>
            <person name="Chaudhuri R.R."/>
            <person name="La Ragione R."/>
            <person name="Hildebrand F."/>
            <person name="Pallen M.J."/>
        </authorList>
    </citation>
    <scope>NUCLEOTIDE SEQUENCE</scope>
    <source>
        <strain evidence="3">CHK32-1732</strain>
    </source>
</reference>
<dbReference type="PANTHER" id="PTHR30399">
    <property type="entry name" value="UNCHARACTERIZED PROTEIN YGJP"/>
    <property type="match status" value="1"/>
</dbReference>
<sequence>MAGRRRTPTRAQLEVVDDFAPDVEIRLSARRERTIAGRMERGRVVVLAPMSMDAKTLRRSTSDLVDRVRRKNSVAAGQESDDDLLLRAAELNDKYLEGRAEFQSVRWVSNMTRRWASCSVATGRIRISDRLKEVPGYVLDSVIIHELVHTWIPDHGPEFHEWADRAPRAERATGYLEAYGRWGIGGGDGADSGSGDGSDSGAGAEQAVYPTDVD</sequence>
<proteinExistence type="predicted"/>
<dbReference type="Proteomes" id="UP000824190">
    <property type="component" value="Unassembled WGS sequence"/>
</dbReference>
<dbReference type="Pfam" id="PF01863">
    <property type="entry name" value="YgjP-like"/>
    <property type="match status" value="1"/>
</dbReference>
<accession>A0A9D1UL46</accession>
<evidence type="ECO:0000259" key="2">
    <source>
        <dbReference type="Pfam" id="PF01863"/>
    </source>
</evidence>
<dbReference type="PANTHER" id="PTHR30399:SF1">
    <property type="entry name" value="UTP PYROPHOSPHATASE"/>
    <property type="match status" value="1"/>
</dbReference>
<feature type="domain" description="YgjP-like metallopeptidase" evidence="2">
    <location>
        <begin position="108"/>
        <end position="165"/>
    </location>
</feature>
<dbReference type="AlphaFoldDB" id="A0A9D1UL46"/>
<dbReference type="InterPro" id="IPR053136">
    <property type="entry name" value="UTP_pyrophosphatase-like"/>
</dbReference>
<dbReference type="CDD" id="cd07344">
    <property type="entry name" value="M48_yhfN_like"/>
    <property type="match status" value="1"/>
</dbReference>
<name>A0A9D1UL46_9CORY</name>
<comment type="caution">
    <text evidence="3">The sequence shown here is derived from an EMBL/GenBank/DDBJ whole genome shotgun (WGS) entry which is preliminary data.</text>
</comment>